<dbReference type="EMBL" id="QMBQ01000012">
    <property type="protein sequence ID" value="RAZ71850.1"/>
    <property type="molecule type" value="Genomic_DNA"/>
</dbReference>
<proteinExistence type="predicted"/>
<dbReference type="InterPro" id="IPR005143">
    <property type="entry name" value="TF_LuxR_autoind-bd_dom"/>
</dbReference>
<accession>A0A330GRC8</accession>
<dbReference type="SUPFAM" id="SSF75516">
    <property type="entry name" value="Pheromone-binding domain of LuxR-like quorum-sensing transcription factors"/>
    <property type="match status" value="1"/>
</dbReference>
<evidence type="ECO:0000256" key="2">
    <source>
        <dbReference type="ARBA" id="ARBA00023125"/>
    </source>
</evidence>
<dbReference type="PROSITE" id="PS00622">
    <property type="entry name" value="HTH_LUXR_1"/>
    <property type="match status" value="1"/>
</dbReference>
<keyword evidence="3" id="KW-0804">Transcription</keyword>
<dbReference type="GO" id="GO:0003677">
    <property type="term" value="F:DNA binding"/>
    <property type="evidence" value="ECO:0007669"/>
    <property type="project" value="UniProtKB-KW"/>
</dbReference>
<dbReference type="PROSITE" id="PS50043">
    <property type="entry name" value="HTH_LUXR_2"/>
    <property type="match status" value="1"/>
</dbReference>
<dbReference type="PRINTS" id="PR00038">
    <property type="entry name" value="HTHLUXR"/>
</dbReference>
<dbReference type="PANTHER" id="PTHR44688:SF16">
    <property type="entry name" value="DNA-BINDING TRANSCRIPTIONAL ACTIVATOR DEVR_DOSR"/>
    <property type="match status" value="1"/>
</dbReference>
<dbReference type="PANTHER" id="PTHR44688">
    <property type="entry name" value="DNA-BINDING TRANSCRIPTIONAL ACTIVATOR DEVR_DOSR"/>
    <property type="match status" value="1"/>
</dbReference>
<dbReference type="Gene3D" id="3.30.450.80">
    <property type="entry name" value="Transcription factor LuxR-like, autoinducer-binding domain"/>
    <property type="match status" value="1"/>
</dbReference>
<dbReference type="InterPro" id="IPR036693">
    <property type="entry name" value="TF_LuxR_autoind-bd_dom_sf"/>
</dbReference>
<comment type="caution">
    <text evidence="5">The sequence shown here is derived from an EMBL/GenBank/DDBJ whole genome shotgun (WGS) entry which is preliminary data.</text>
</comment>
<dbReference type="InterPro" id="IPR016032">
    <property type="entry name" value="Sig_transdc_resp-reg_C-effctor"/>
</dbReference>
<dbReference type="SUPFAM" id="SSF46894">
    <property type="entry name" value="C-terminal effector domain of the bipartite response regulators"/>
    <property type="match status" value="1"/>
</dbReference>
<evidence type="ECO:0000259" key="4">
    <source>
        <dbReference type="PROSITE" id="PS50043"/>
    </source>
</evidence>
<evidence type="ECO:0000313" key="6">
    <source>
        <dbReference type="Proteomes" id="UP000251956"/>
    </source>
</evidence>
<keyword evidence="2" id="KW-0238">DNA-binding</keyword>
<evidence type="ECO:0000256" key="1">
    <source>
        <dbReference type="ARBA" id="ARBA00023015"/>
    </source>
</evidence>
<dbReference type="CDD" id="cd06170">
    <property type="entry name" value="LuxR_C_like"/>
    <property type="match status" value="1"/>
</dbReference>
<name>A0A330GRC8_9HYPH</name>
<dbReference type="OrthoDB" id="3170288at2"/>
<dbReference type="Gene3D" id="1.10.10.10">
    <property type="entry name" value="Winged helix-like DNA-binding domain superfamily/Winged helix DNA-binding domain"/>
    <property type="match status" value="1"/>
</dbReference>
<protein>
    <submittedName>
        <fullName evidence="5">LuxR family transcriptional regulator</fullName>
    </submittedName>
</protein>
<sequence length="245" mass="27794">MKGFALELGRFLDQADGIGQSDGLFDQLSTFALKFDCPWVAYSSLALRGDQKFTPRDRQVILNFPSEWQKRYVEMGHDRIDPILKVSRKRADAFRWSEIYNDASTTDDERRVFDEAAAFGLKSGMSVPLHEPNGTFAVTSFARSKRLEFESRTVTFLELAAFHFHRRISSIMNPRYIVEPPGLSQREKECILWAARGKSSWEIGKILGISANTVNFHIKNVARKLDAASRTVAAIKALEFGIIKL</sequence>
<keyword evidence="6" id="KW-1185">Reference proteome</keyword>
<reference evidence="5 6" key="1">
    <citation type="submission" date="2018-07" db="EMBL/GenBank/DDBJ databases">
        <title>Diversity of Mesorhizobium strains in Brazil.</title>
        <authorList>
            <person name="Helene L.C.F."/>
            <person name="Dall'Agnol R."/>
            <person name="Delamuta J.R.M."/>
            <person name="Hungria M."/>
        </authorList>
    </citation>
    <scope>NUCLEOTIDE SEQUENCE [LARGE SCALE GENOMIC DNA]</scope>
    <source>
        <strain evidence="5 6">CNPSo 3140</strain>
    </source>
</reference>
<dbReference type="RefSeq" id="WP_112131148.1">
    <property type="nucleotide sequence ID" value="NZ_QMBQ01000012.1"/>
</dbReference>
<keyword evidence="1" id="KW-0805">Transcription regulation</keyword>
<dbReference type="InterPro" id="IPR000792">
    <property type="entry name" value="Tscrpt_reg_LuxR_C"/>
</dbReference>
<organism evidence="5 6">
    <name type="scientific">Mesorhizobium atlanticum</name>
    <dbReference type="NCBI Taxonomy" id="2233532"/>
    <lineage>
        <taxon>Bacteria</taxon>
        <taxon>Pseudomonadati</taxon>
        <taxon>Pseudomonadota</taxon>
        <taxon>Alphaproteobacteria</taxon>
        <taxon>Hyphomicrobiales</taxon>
        <taxon>Phyllobacteriaceae</taxon>
        <taxon>Mesorhizobium</taxon>
    </lineage>
</organism>
<dbReference type="InterPro" id="IPR036388">
    <property type="entry name" value="WH-like_DNA-bd_sf"/>
</dbReference>
<evidence type="ECO:0000313" key="5">
    <source>
        <dbReference type="EMBL" id="RAZ71850.1"/>
    </source>
</evidence>
<dbReference type="Proteomes" id="UP000251956">
    <property type="component" value="Unassembled WGS sequence"/>
</dbReference>
<gene>
    <name evidence="5" type="ORF">DPM35_29510</name>
</gene>
<dbReference type="Pfam" id="PF00196">
    <property type="entry name" value="GerE"/>
    <property type="match status" value="1"/>
</dbReference>
<evidence type="ECO:0000256" key="3">
    <source>
        <dbReference type="ARBA" id="ARBA00023163"/>
    </source>
</evidence>
<dbReference type="AlphaFoldDB" id="A0A330GRC8"/>
<dbReference type="GO" id="GO:0006355">
    <property type="term" value="P:regulation of DNA-templated transcription"/>
    <property type="evidence" value="ECO:0007669"/>
    <property type="project" value="InterPro"/>
</dbReference>
<dbReference type="SMART" id="SM00421">
    <property type="entry name" value="HTH_LUXR"/>
    <property type="match status" value="1"/>
</dbReference>
<dbReference type="Pfam" id="PF03472">
    <property type="entry name" value="Autoind_bind"/>
    <property type="match status" value="1"/>
</dbReference>
<feature type="domain" description="HTH luxR-type" evidence="4">
    <location>
        <begin position="176"/>
        <end position="241"/>
    </location>
</feature>